<keyword evidence="2" id="KW-1185">Reference proteome</keyword>
<organism evidence="1 2">
    <name type="scientific">Dallia pectoralis</name>
    <name type="common">Alaska blackfish</name>
    <dbReference type="NCBI Taxonomy" id="75939"/>
    <lineage>
        <taxon>Eukaryota</taxon>
        <taxon>Metazoa</taxon>
        <taxon>Chordata</taxon>
        <taxon>Craniata</taxon>
        <taxon>Vertebrata</taxon>
        <taxon>Euteleostomi</taxon>
        <taxon>Actinopterygii</taxon>
        <taxon>Neopterygii</taxon>
        <taxon>Teleostei</taxon>
        <taxon>Protacanthopterygii</taxon>
        <taxon>Esociformes</taxon>
        <taxon>Umbridae</taxon>
        <taxon>Dallia</taxon>
    </lineage>
</organism>
<comment type="caution">
    <text evidence="1">The sequence shown here is derived from an EMBL/GenBank/DDBJ whole genome shotgun (WGS) entry which is preliminary data.</text>
</comment>
<evidence type="ECO:0000313" key="1">
    <source>
        <dbReference type="EMBL" id="KAJ8000647.1"/>
    </source>
</evidence>
<proteinExistence type="predicted"/>
<dbReference type="EMBL" id="CM055742">
    <property type="protein sequence ID" value="KAJ8000647.1"/>
    <property type="molecule type" value="Genomic_DNA"/>
</dbReference>
<name>A0ACC2GAI9_DALPE</name>
<accession>A0ACC2GAI9</accession>
<reference evidence="1" key="1">
    <citation type="submission" date="2021-05" db="EMBL/GenBank/DDBJ databases">
        <authorList>
            <person name="Pan Q."/>
            <person name="Jouanno E."/>
            <person name="Zahm M."/>
            <person name="Klopp C."/>
            <person name="Cabau C."/>
            <person name="Louis A."/>
            <person name="Berthelot C."/>
            <person name="Parey E."/>
            <person name="Roest Crollius H."/>
            <person name="Montfort J."/>
            <person name="Robinson-Rechavi M."/>
            <person name="Bouchez O."/>
            <person name="Lampietro C."/>
            <person name="Lopez Roques C."/>
            <person name="Donnadieu C."/>
            <person name="Postlethwait J."/>
            <person name="Bobe J."/>
            <person name="Dillon D."/>
            <person name="Chandos A."/>
            <person name="von Hippel F."/>
            <person name="Guiguen Y."/>
        </authorList>
    </citation>
    <scope>NUCLEOTIDE SEQUENCE</scope>
    <source>
        <strain evidence="1">YG-Jan2019</strain>
    </source>
</reference>
<evidence type="ECO:0000313" key="2">
    <source>
        <dbReference type="Proteomes" id="UP001157502"/>
    </source>
</evidence>
<gene>
    <name evidence="1" type="ORF">DPEC_G00182540</name>
</gene>
<dbReference type="Proteomes" id="UP001157502">
    <property type="component" value="Chromosome 15"/>
</dbReference>
<sequence>MTCPHWGTCPIRMKMMTGEEPVKECAVPGWLLPRRRNAPRGPRWTWLTRERANGTARKKVPDCGKLGAAGATTADGERLEEMESSVTSEAGSERGGTEDQEAAERAQLDGVSPRRNGSCK</sequence>
<protein>
    <submittedName>
        <fullName evidence="1">Uncharacterized protein</fullName>
    </submittedName>
</protein>